<keyword evidence="1" id="KW-0175">Coiled coil</keyword>
<feature type="coiled-coil region" evidence="1">
    <location>
        <begin position="11"/>
        <end position="51"/>
    </location>
</feature>
<dbReference type="GO" id="GO:0070286">
    <property type="term" value="P:axonemal dynein complex assembly"/>
    <property type="evidence" value="ECO:0007669"/>
    <property type="project" value="InterPro"/>
</dbReference>
<dbReference type="InterPro" id="IPR039750">
    <property type="entry name" value="DRC1/DRC2"/>
</dbReference>
<dbReference type="EMBL" id="JAPXFL010000006">
    <property type="protein sequence ID" value="KAK9505485.1"/>
    <property type="molecule type" value="Genomic_DNA"/>
</dbReference>
<sequence length="428" mass="51998">MVLSAEKKAAKQRAKDQKAITERKLQFTREMIYSRANIDKLQEKMERLAEKKYFNFVHGDSMHEWKLFVWLMTAKDRYISALNEEIEHHDERMRVAKQLKAEICDEIIRLYDEELRYMKKTYLRLREKYVRERFDFIIGFNRRTQNYFDEVCAYEHDLLVKKQDEYNAIRTSMMTQFGMFDTECKIQERELKVSIEHKILKLWNEYEDIIENYKKSTFRQRTDIVLSSIKEAKSRKILDKLNKSIAEVSVKIEIFLENYPGEKLKKTLSYLECEKSKYKKPYNMFRIKLKKIHEEDDRKLHDLSVASNEPIKLLKETLEKIEPLLKYMNVSHKFETEVEKTLPIEDIDCCEYFPEGGKFDHFKIMWKLYYRRSQVSVQNEFLQKIYDEEKKETYRLRKLIEFVIHNFDIGLPEIKSENQFVLDNIKNL</sequence>
<dbReference type="AlphaFoldDB" id="A0AAW1DAU2"/>
<evidence type="ECO:0000313" key="2">
    <source>
        <dbReference type="EMBL" id="KAK9505485.1"/>
    </source>
</evidence>
<dbReference type="PANTHER" id="PTHR21625">
    <property type="entry name" value="NYD-SP28 PROTEIN"/>
    <property type="match status" value="1"/>
</dbReference>
<organism evidence="2 3">
    <name type="scientific">Rhynocoris fuscipes</name>
    <dbReference type="NCBI Taxonomy" id="488301"/>
    <lineage>
        <taxon>Eukaryota</taxon>
        <taxon>Metazoa</taxon>
        <taxon>Ecdysozoa</taxon>
        <taxon>Arthropoda</taxon>
        <taxon>Hexapoda</taxon>
        <taxon>Insecta</taxon>
        <taxon>Pterygota</taxon>
        <taxon>Neoptera</taxon>
        <taxon>Paraneoptera</taxon>
        <taxon>Hemiptera</taxon>
        <taxon>Heteroptera</taxon>
        <taxon>Panheteroptera</taxon>
        <taxon>Cimicomorpha</taxon>
        <taxon>Reduviidae</taxon>
        <taxon>Harpactorinae</taxon>
        <taxon>Harpactorini</taxon>
        <taxon>Rhynocoris</taxon>
    </lineage>
</organism>
<protein>
    <recommendedName>
        <fullName evidence="4">Dynein regulatory complex protein 1/2 N-terminal domain-containing protein</fullName>
    </recommendedName>
</protein>
<gene>
    <name evidence="2" type="ORF">O3M35_009529</name>
</gene>
<dbReference type="Proteomes" id="UP001461498">
    <property type="component" value="Unassembled WGS sequence"/>
</dbReference>
<dbReference type="GO" id="GO:0003352">
    <property type="term" value="P:regulation of cilium movement"/>
    <property type="evidence" value="ECO:0007669"/>
    <property type="project" value="TreeGrafter"/>
</dbReference>
<keyword evidence="3" id="KW-1185">Reference proteome</keyword>
<proteinExistence type="predicted"/>
<accession>A0AAW1DAU2</accession>
<dbReference type="GO" id="GO:0005858">
    <property type="term" value="C:axonemal dynein complex"/>
    <property type="evidence" value="ECO:0007669"/>
    <property type="project" value="InterPro"/>
</dbReference>
<evidence type="ECO:0000256" key="1">
    <source>
        <dbReference type="SAM" id="Coils"/>
    </source>
</evidence>
<dbReference type="PANTHER" id="PTHR21625:SF1">
    <property type="entry name" value="DYNEIN REGULATORY COMPLEX PROTEIN 1"/>
    <property type="match status" value="1"/>
</dbReference>
<name>A0AAW1DAU2_9HEMI</name>
<evidence type="ECO:0000313" key="3">
    <source>
        <dbReference type="Proteomes" id="UP001461498"/>
    </source>
</evidence>
<reference evidence="2 3" key="1">
    <citation type="submission" date="2022-12" db="EMBL/GenBank/DDBJ databases">
        <title>Chromosome-level genome assembly of true bugs.</title>
        <authorList>
            <person name="Ma L."/>
            <person name="Li H."/>
        </authorList>
    </citation>
    <scope>NUCLEOTIDE SEQUENCE [LARGE SCALE GENOMIC DNA]</scope>
    <source>
        <strain evidence="2">Lab_2022b</strain>
    </source>
</reference>
<dbReference type="GO" id="GO:0060285">
    <property type="term" value="P:cilium-dependent cell motility"/>
    <property type="evidence" value="ECO:0007669"/>
    <property type="project" value="TreeGrafter"/>
</dbReference>
<comment type="caution">
    <text evidence="2">The sequence shown here is derived from an EMBL/GenBank/DDBJ whole genome shotgun (WGS) entry which is preliminary data.</text>
</comment>
<evidence type="ECO:0008006" key="4">
    <source>
        <dbReference type="Google" id="ProtNLM"/>
    </source>
</evidence>